<dbReference type="Proteomes" id="UP000054988">
    <property type="component" value="Unassembled WGS sequence"/>
</dbReference>
<reference evidence="2 3" key="1">
    <citation type="submission" date="2015-12" db="EMBL/GenBank/DDBJ databases">
        <title>Draft genome sequence of Moniliophthora roreri, the causal agent of frosty pod rot of cacao.</title>
        <authorList>
            <person name="Aime M.C."/>
            <person name="Diaz-Valderrama J.R."/>
            <person name="Kijpornyongpan T."/>
            <person name="Phillips-Mora W."/>
        </authorList>
    </citation>
    <scope>NUCLEOTIDE SEQUENCE [LARGE SCALE GENOMIC DNA]</scope>
    <source>
        <strain evidence="2 3">MCA 2952</strain>
    </source>
</reference>
<accession>A0A0W0GCM2</accession>
<dbReference type="AlphaFoldDB" id="A0A0W0GCM2"/>
<comment type="caution">
    <text evidence="2">The sequence shown here is derived from an EMBL/GenBank/DDBJ whole genome shotgun (WGS) entry which is preliminary data.</text>
</comment>
<dbReference type="PANTHER" id="PTHR45033:SF2">
    <property type="entry name" value="ZINC-TYPE ALCOHOL DEHYDROGENASE-LIKE PROTEIN C1773.06C"/>
    <property type="match status" value="1"/>
</dbReference>
<sequence>MAGEVVAVSDGVARFKEGDRVSANAMLDHISGPPTPQTKNSCLAGEIDGVLTEYRVFPEHYTSLNIFHMGTSGVSLFAIQTRKRLELAQKLGAKYGINYVKRETEALRLTKGVGVNYRSPSGCAGVTAYNALTDSTDSDEEKTAESVQILTKEAYRWVQQHVHRQFVVNLDDVIHGVSGKASEGRGSSYWILTEMPGQVVPKATLHPEWHRYPFLLCASRELIRYAGSLIVLNLGYTTYQFKSISDLWDALASFHGDPDGTHHHDEFARKTGNDAWEWSRSFWRREGVVAYNFPASTHLEASNLSYQ</sequence>
<dbReference type="Pfam" id="PF08240">
    <property type="entry name" value="ADH_N"/>
    <property type="match status" value="1"/>
</dbReference>
<gene>
    <name evidence="2" type="ORF">WG66_1107</name>
</gene>
<name>A0A0W0GCM2_MONRR</name>
<proteinExistence type="predicted"/>
<dbReference type="InterPro" id="IPR011032">
    <property type="entry name" value="GroES-like_sf"/>
</dbReference>
<dbReference type="InterPro" id="IPR013154">
    <property type="entry name" value="ADH-like_N"/>
</dbReference>
<protein>
    <recommendedName>
        <fullName evidence="1">Alcohol dehydrogenase-like N-terminal domain-containing protein</fullName>
    </recommendedName>
</protein>
<dbReference type="Gene3D" id="3.90.180.10">
    <property type="entry name" value="Medium-chain alcohol dehydrogenases, catalytic domain"/>
    <property type="match status" value="1"/>
</dbReference>
<dbReference type="EMBL" id="LATX01000417">
    <property type="protein sequence ID" value="KTB46319.1"/>
    <property type="molecule type" value="Genomic_DNA"/>
</dbReference>
<organism evidence="2 3">
    <name type="scientific">Moniliophthora roreri</name>
    <name type="common">Frosty pod rot fungus</name>
    <name type="synonym">Monilia roreri</name>
    <dbReference type="NCBI Taxonomy" id="221103"/>
    <lineage>
        <taxon>Eukaryota</taxon>
        <taxon>Fungi</taxon>
        <taxon>Dikarya</taxon>
        <taxon>Basidiomycota</taxon>
        <taxon>Agaricomycotina</taxon>
        <taxon>Agaricomycetes</taxon>
        <taxon>Agaricomycetidae</taxon>
        <taxon>Agaricales</taxon>
        <taxon>Marasmiineae</taxon>
        <taxon>Marasmiaceae</taxon>
        <taxon>Moniliophthora</taxon>
    </lineage>
</organism>
<evidence type="ECO:0000313" key="3">
    <source>
        <dbReference type="Proteomes" id="UP000054988"/>
    </source>
</evidence>
<evidence type="ECO:0000259" key="1">
    <source>
        <dbReference type="Pfam" id="PF08240"/>
    </source>
</evidence>
<dbReference type="PANTHER" id="PTHR45033">
    <property type="match status" value="1"/>
</dbReference>
<dbReference type="SUPFAM" id="SSF50129">
    <property type="entry name" value="GroES-like"/>
    <property type="match status" value="1"/>
</dbReference>
<evidence type="ECO:0000313" key="2">
    <source>
        <dbReference type="EMBL" id="KTB46319.1"/>
    </source>
</evidence>
<dbReference type="InterPro" id="IPR052711">
    <property type="entry name" value="Zinc_ADH-like"/>
</dbReference>
<feature type="domain" description="Alcohol dehydrogenase-like N-terminal" evidence="1">
    <location>
        <begin position="1"/>
        <end position="61"/>
    </location>
</feature>